<evidence type="ECO:0000256" key="2">
    <source>
        <dbReference type="ARBA" id="ARBA00022630"/>
    </source>
</evidence>
<dbReference type="GO" id="GO:0071949">
    <property type="term" value="F:FAD binding"/>
    <property type="evidence" value="ECO:0007669"/>
    <property type="project" value="InterPro"/>
</dbReference>
<dbReference type="EMBL" id="VFML01000001">
    <property type="protein sequence ID" value="TQJ00513.1"/>
    <property type="molecule type" value="Genomic_DNA"/>
</dbReference>
<dbReference type="GO" id="GO:0016709">
    <property type="term" value="F:oxidoreductase activity, acting on paired donors, with incorporation or reduction of molecular oxygen, NAD(P)H as one donor, and incorporation of one atom of oxygen"/>
    <property type="evidence" value="ECO:0007669"/>
    <property type="project" value="UniProtKB-ARBA"/>
</dbReference>
<dbReference type="PANTHER" id="PTHR43004:SF19">
    <property type="entry name" value="BINDING MONOOXYGENASE, PUTATIVE (JCVI)-RELATED"/>
    <property type="match status" value="1"/>
</dbReference>
<comment type="cofactor">
    <cofactor evidence="1">
        <name>FAD</name>
        <dbReference type="ChEBI" id="CHEBI:57692"/>
    </cofactor>
</comment>
<comment type="caution">
    <text evidence="5">The sequence shown here is derived from an EMBL/GenBank/DDBJ whole genome shotgun (WGS) entry which is preliminary data.</text>
</comment>
<reference evidence="5 6" key="1">
    <citation type="submission" date="2019-06" db="EMBL/GenBank/DDBJ databases">
        <title>Sequencing the genomes of 1000 actinobacteria strains.</title>
        <authorList>
            <person name="Klenk H.-P."/>
        </authorList>
    </citation>
    <scope>NUCLEOTIDE SEQUENCE [LARGE SCALE GENOMIC DNA]</scope>
    <source>
        <strain evidence="5 6">DSM 45679</strain>
    </source>
</reference>
<accession>A0A542DBT1</accession>
<evidence type="ECO:0000256" key="3">
    <source>
        <dbReference type="ARBA" id="ARBA00022827"/>
    </source>
</evidence>
<dbReference type="RefSeq" id="WP_141995436.1">
    <property type="nucleotide sequence ID" value="NZ_VFML01000001.1"/>
</dbReference>
<name>A0A542DBT1_AMYCI</name>
<evidence type="ECO:0000313" key="6">
    <source>
        <dbReference type="Proteomes" id="UP000320876"/>
    </source>
</evidence>
<dbReference type="Gene3D" id="3.50.50.60">
    <property type="entry name" value="FAD/NAD(P)-binding domain"/>
    <property type="match status" value="1"/>
</dbReference>
<evidence type="ECO:0000313" key="5">
    <source>
        <dbReference type="EMBL" id="TQJ00513.1"/>
    </source>
</evidence>
<dbReference type="Gene3D" id="3.40.30.120">
    <property type="match status" value="1"/>
</dbReference>
<dbReference type="PRINTS" id="PR00420">
    <property type="entry name" value="RNGMNOXGNASE"/>
</dbReference>
<organism evidence="5 6">
    <name type="scientific">Amycolatopsis cihanbeyliensis</name>
    <dbReference type="NCBI Taxonomy" id="1128664"/>
    <lineage>
        <taxon>Bacteria</taxon>
        <taxon>Bacillati</taxon>
        <taxon>Actinomycetota</taxon>
        <taxon>Actinomycetes</taxon>
        <taxon>Pseudonocardiales</taxon>
        <taxon>Pseudonocardiaceae</taxon>
        <taxon>Amycolatopsis</taxon>
    </lineage>
</organism>
<dbReference type="SUPFAM" id="SSF51905">
    <property type="entry name" value="FAD/NAD(P)-binding domain"/>
    <property type="match status" value="1"/>
</dbReference>
<keyword evidence="2" id="KW-0285">Flavoprotein</keyword>
<dbReference type="OrthoDB" id="4141215at2"/>
<feature type="domain" description="FAD-binding" evidence="4">
    <location>
        <begin position="3"/>
        <end position="336"/>
    </location>
</feature>
<dbReference type="Pfam" id="PF21274">
    <property type="entry name" value="Rng_hyd_C"/>
    <property type="match status" value="1"/>
</dbReference>
<dbReference type="AlphaFoldDB" id="A0A542DBT1"/>
<dbReference type="Pfam" id="PF01494">
    <property type="entry name" value="FAD_binding_3"/>
    <property type="match status" value="1"/>
</dbReference>
<keyword evidence="3" id="KW-0274">FAD</keyword>
<evidence type="ECO:0000256" key="1">
    <source>
        <dbReference type="ARBA" id="ARBA00001974"/>
    </source>
</evidence>
<dbReference type="InterPro" id="IPR036188">
    <property type="entry name" value="FAD/NAD-bd_sf"/>
</dbReference>
<dbReference type="InterPro" id="IPR002938">
    <property type="entry name" value="FAD-bd"/>
</dbReference>
<dbReference type="Gene3D" id="3.30.70.2450">
    <property type="match status" value="1"/>
</dbReference>
<dbReference type="InterPro" id="IPR050641">
    <property type="entry name" value="RIFMO-like"/>
</dbReference>
<keyword evidence="6" id="KW-1185">Reference proteome</keyword>
<protein>
    <submittedName>
        <fullName evidence="5">Bifunctional hydroxylase/dehydrase</fullName>
    </submittedName>
</protein>
<sequence>MSTQVVIAGAGPVGLMLAAELRLAGVDVVVLERLAEPTGQARAIGVHARTVEVWDQRGVADRFAGPTVPRYGYSGGLAPIEFAPLDTRFGMRLIPQTHTERELGNWATELGAELRRGHALTGFHERDGGVEVAVAGPAGEYRLDAQWLAGCDGAGSTVRKLAGINFPGTARTVELLSADVADVPEHTPFRTEIPYIRRNEVGHLLVLPVLPDAYRVILYEFGRKPSGDREPPPFAEICALARRIGDLDISEATPRWCTRFGNAARQAETYRRGRVLLVGDAAHVHMPAAGQGLNLGVQDAVNLGWKLAAAVHGWAPPGLLDSFERERAPVAAQVLTDTQAQFALLAGGPESAALRSVFADLLRFERPNRLLAGRVSALTVRYDVGCGDASHDLLGARLPHRELVAGGVATSSTRLLHPARGLLLDVDTDPALLGLAEGWSDRVDTVAVTEPRDWPDGAATVLVRPDGHVAWVGAGRSGDKDALHAALHRWFGPAGVWR</sequence>
<dbReference type="PANTHER" id="PTHR43004">
    <property type="entry name" value="TRK SYSTEM POTASSIUM UPTAKE PROTEIN"/>
    <property type="match status" value="1"/>
</dbReference>
<evidence type="ECO:0000259" key="4">
    <source>
        <dbReference type="Pfam" id="PF01494"/>
    </source>
</evidence>
<proteinExistence type="predicted"/>
<gene>
    <name evidence="5" type="ORF">FB471_0139</name>
</gene>
<dbReference type="Proteomes" id="UP000320876">
    <property type="component" value="Unassembled WGS sequence"/>
</dbReference>